<comment type="caution">
    <text evidence="8">The sequence shown here is derived from an EMBL/GenBank/DDBJ whole genome shotgun (WGS) entry which is preliminary data.</text>
</comment>
<organism evidence="8 9">
    <name type="scientific">Streptomyces flaveus</name>
    <dbReference type="NCBI Taxonomy" id="66370"/>
    <lineage>
        <taxon>Bacteria</taxon>
        <taxon>Bacillati</taxon>
        <taxon>Actinomycetota</taxon>
        <taxon>Actinomycetes</taxon>
        <taxon>Kitasatosporales</taxon>
        <taxon>Streptomycetaceae</taxon>
        <taxon>Streptomyces</taxon>
        <taxon>Streptomyces aurantiacus group</taxon>
    </lineage>
</organism>
<feature type="transmembrane region" description="Helical" evidence="6">
    <location>
        <begin position="126"/>
        <end position="144"/>
    </location>
</feature>
<keyword evidence="4 6" id="KW-0472">Membrane</keyword>
<proteinExistence type="predicted"/>
<feature type="region of interest" description="Disordered" evidence="5">
    <location>
        <begin position="1"/>
        <end position="31"/>
    </location>
</feature>
<evidence type="ECO:0000256" key="1">
    <source>
        <dbReference type="ARBA" id="ARBA00004141"/>
    </source>
</evidence>
<feature type="region of interest" description="Disordered" evidence="5">
    <location>
        <begin position="238"/>
        <end position="261"/>
    </location>
</feature>
<keyword evidence="2 6" id="KW-0812">Transmembrane</keyword>
<gene>
    <name evidence="8" type="ORF">GCM10010094_66990</name>
</gene>
<dbReference type="GO" id="GO:0016020">
    <property type="term" value="C:membrane"/>
    <property type="evidence" value="ECO:0007669"/>
    <property type="project" value="UniProtKB-SubCell"/>
</dbReference>
<evidence type="ECO:0000313" key="9">
    <source>
        <dbReference type="Proteomes" id="UP000637788"/>
    </source>
</evidence>
<feature type="transmembrane region" description="Helical" evidence="6">
    <location>
        <begin position="196"/>
        <end position="217"/>
    </location>
</feature>
<reference evidence="8" key="2">
    <citation type="submission" date="2020-09" db="EMBL/GenBank/DDBJ databases">
        <authorList>
            <person name="Sun Q."/>
            <person name="Ohkuma M."/>
        </authorList>
    </citation>
    <scope>NUCLEOTIDE SEQUENCE</scope>
    <source>
        <strain evidence="8">JCM 3035</strain>
    </source>
</reference>
<evidence type="ECO:0000259" key="7">
    <source>
        <dbReference type="Pfam" id="PF04138"/>
    </source>
</evidence>
<name>A0A917VLB4_9ACTN</name>
<dbReference type="AlphaFoldDB" id="A0A917VLB4"/>
<evidence type="ECO:0000256" key="5">
    <source>
        <dbReference type="SAM" id="MobiDB-lite"/>
    </source>
</evidence>
<evidence type="ECO:0000313" key="8">
    <source>
        <dbReference type="EMBL" id="GGK96836.1"/>
    </source>
</evidence>
<protein>
    <recommendedName>
        <fullName evidence="7">GtrA/DPMS transmembrane domain-containing protein</fullName>
    </recommendedName>
</protein>
<reference evidence="8" key="1">
    <citation type="journal article" date="2014" name="Int. J. Syst. Evol. Microbiol.">
        <title>Complete genome sequence of Corynebacterium casei LMG S-19264T (=DSM 44701T), isolated from a smear-ripened cheese.</title>
        <authorList>
            <consortium name="US DOE Joint Genome Institute (JGI-PGF)"/>
            <person name="Walter F."/>
            <person name="Albersmeier A."/>
            <person name="Kalinowski J."/>
            <person name="Ruckert C."/>
        </authorList>
    </citation>
    <scope>NUCLEOTIDE SEQUENCE</scope>
    <source>
        <strain evidence="8">JCM 3035</strain>
    </source>
</reference>
<dbReference type="InterPro" id="IPR007267">
    <property type="entry name" value="GtrA_DPMS_TM"/>
</dbReference>
<feature type="transmembrane region" description="Helical" evidence="6">
    <location>
        <begin position="99"/>
        <end position="120"/>
    </location>
</feature>
<evidence type="ECO:0000256" key="4">
    <source>
        <dbReference type="ARBA" id="ARBA00023136"/>
    </source>
</evidence>
<evidence type="ECO:0000256" key="6">
    <source>
        <dbReference type="SAM" id="Phobius"/>
    </source>
</evidence>
<feature type="domain" description="GtrA/DPMS transmembrane" evidence="7">
    <location>
        <begin position="101"/>
        <end position="218"/>
    </location>
</feature>
<evidence type="ECO:0000256" key="2">
    <source>
        <dbReference type="ARBA" id="ARBA00022692"/>
    </source>
</evidence>
<keyword evidence="9" id="KW-1185">Reference proteome</keyword>
<accession>A0A917VLB4</accession>
<keyword evidence="3 6" id="KW-1133">Transmembrane helix</keyword>
<sequence>MQRSFSVIGKSEPKESAIQTEVSAAPDTDTPYDRIHNALGNTDGAAAQLDIHETTAYGDITDRRLQKHPTLRKDAAMKSPLSNKSEVATLAGPGPIASFIRFVIFGGGVGVLCSFAVPLLAMTMPWAVSNAIITVASTLLCTELHARFTFAKGRSAGWREHWQSAGSATAAYLTTSVAVHVLYLAQPSPGTLTEQIVYLGASGLAGAGRFIILRLYVFAGRRGQTARPLMKQEAVAVPDPRGARQPSCTSWPNGPRPQLAA</sequence>
<dbReference type="Pfam" id="PF04138">
    <property type="entry name" value="GtrA_DPMS_TM"/>
    <property type="match status" value="1"/>
</dbReference>
<comment type="subcellular location">
    <subcellularLocation>
        <location evidence="1">Membrane</location>
        <topology evidence="1">Multi-pass membrane protein</topology>
    </subcellularLocation>
</comment>
<dbReference type="EMBL" id="BMPQ01000022">
    <property type="protein sequence ID" value="GGK96836.1"/>
    <property type="molecule type" value="Genomic_DNA"/>
</dbReference>
<evidence type="ECO:0000256" key="3">
    <source>
        <dbReference type="ARBA" id="ARBA00022989"/>
    </source>
</evidence>
<feature type="transmembrane region" description="Helical" evidence="6">
    <location>
        <begin position="165"/>
        <end position="184"/>
    </location>
</feature>
<dbReference type="GO" id="GO:0000271">
    <property type="term" value="P:polysaccharide biosynthetic process"/>
    <property type="evidence" value="ECO:0007669"/>
    <property type="project" value="InterPro"/>
</dbReference>
<dbReference type="Proteomes" id="UP000637788">
    <property type="component" value="Unassembled WGS sequence"/>
</dbReference>